<feature type="domain" description="OmpR/PhoB-type" evidence="3">
    <location>
        <begin position="281"/>
        <end position="375"/>
    </location>
</feature>
<reference evidence="5" key="1">
    <citation type="journal article" date="2019" name="Int. J. Syst. Evol. Microbiol.">
        <title>The Global Catalogue of Microorganisms (GCM) 10K type strain sequencing project: providing services to taxonomists for standard genome sequencing and annotation.</title>
        <authorList>
            <consortium name="The Broad Institute Genomics Platform"/>
            <consortium name="The Broad Institute Genome Sequencing Center for Infectious Disease"/>
            <person name="Wu L."/>
            <person name="Ma J."/>
        </authorList>
    </citation>
    <scope>NUCLEOTIDE SEQUENCE [LARGE SCALE GENOMIC DNA]</scope>
    <source>
        <strain evidence="5">KCTC 33576</strain>
    </source>
</reference>
<keyword evidence="1 2" id="KW-0238">DNA-binding</keyword>
<evidence type="ECO:0000256" key="2">
    <source>
        <dbReference type="PROSITE-ProRule" id="PRU01091"/>
    </source>
</evidence>
<dbReference type="InterPro" id="IPR039793">
    <property type="entry name" value="UROS/Hem4"/>
</dbReference>
<dbReference type="Pfam" id="PF00486">
    <property type="entry name" value="Trans_reg_C"/>
    <property type="match status" value="1"/>
</dbReference>
<name>A0ABW5XEA9_9MICO</name>
<evidence type="ECO:0000313" key="4">
    <source>
        <dbReference type="EMBL" id="MFD2840816.1"/>
    </source>
</evidence>
<gene>
    <name evidence="4" type="ORF">ACFSYH_09555</name>
</gene>
<accession>A0ABW5XEA9</accession>
<proteinExistence type="predicted"/>
<feature type="DNA-binding region" description="OmpR/PhoB-type" evidence="2">
    <location>
        <begin position="281"/>
        <end position="375"/>
    </location>
</feature>
<evidence type="ECO:0000259" key="3">
    <source>
        <dbReference type="PROSITE" id="PS51755"/>
    </source>
</evidence>
<dbReference type="InterPro" id="IPR036388">
    <property type="entry name" value="WH-like_DNA-bd_sf"/>
</dbReference>
<dbReference type="EMBL" id="JBHUOP010000004">
    <property type="protein sequence ID" value="MFD2840816.1"/>
    <property type="molecule type" value="Genomic_DNA"/>
</dbReference>
<dbReference type="PANTHER" id="PTHR40082">
    <property type="entry name" value="BLR5956 PROTEIN"/>
    <property type="match status" value="1"/>
</dbReference>
<dbReference type="Pfam" id="PF02602">
    <property type="entry name" value="HEM4"/>
    <property type="match status" value="1"/>
</dbReference>
<dbReference type="PROSITE" id="PS51755">
    <property type="entry name" value="OMPR_PHOB"/>
    <property type="match status" value="1"/>
</dbReference>
<dbReference type="GO" id="GO:0004852">
    <property type="term" value="F:uroporphyrinogen-III synthase activity"/>
    <property type="evidence" value="ECO:0007669"/>
    <property type="project" value="UniProtKB-EC"/>
</dbReference>
<dbReference type="InterPro" id="IPR016032">
    <property type="entry name" value="Sig_transdc_resp-reg_C-effctor"/>
</dbReference>
<dbReference type="NCBIfam" id="NF005568">
    <property type="entry name" value="PRK07239.1"/>
    <property type="match status" value="1"/>
</dbReference>
<dbReference type="PANTHER" id="PTHR40082:SF1">
    <property type="entry name" value="BLR5956 PROTEIN"/>
    <property type="match status" value="1"/>
</dbReference>
<evidence type="ECO:0000256" key="1">
    <source>
        <dbReference type="ARBA" id="ARBA00023125"/>
    </source>
</evidence>
<dbReference type="Gene3D" id="1.10.10.10">
    <property type="entry name" value="Winged helix-like DNA-binding domain superfamily/Winged helix DNA-binding domain"/>
    <property type="match status" value="1"/>
</dbReference>
<keyword evidence="5" id="KW-1185">Reference proteome</keyword>
<dbReference type="SMART" id="SM00862">
    <property type="entry name" value="Trans_reg_C"/>
    <property type="match status" value="1"/>
</dbReference>
<dbReference type="Proteomes" id="UP001597391">
    <property type="component" value="Unassembled WGS sequence"/>
</dbReference>
<protein>
    <submittedName>
        <fullName evidence="4">Uroporphyrinogen-III synthase</fullName>
        <ecNumber evidence="4">4.2.1.75</ecNumber>
    </submittedName>
</protein>
<dbReference type="CDD" id="cd06578">
    <property type="entry name" value="HemD"/>
    <property type="match status" value="1"/>
</dbReference>
<dbReference type="SUPFAM" id="SSF46894">
    <property type="entry name" value="C-terminal effector domain of the bipartite response regulators"/>
    <property type="match status" value="1"/>
</dbReference>
<keyword evidence="4" id="KW-0456">Lyase</keyword>
<dbReference type="RefSeq" id="WP_377466726.1">
    <property type="nucleotide sequence ID" value="NZ_JBHUOP010000004.1"/>
</dbReference>
<dbReference type="SUPFAM" id="SSF69618">
    <property type="entry name" value="HemD-like"/>
    <property type="match status" value="1"/>
</dbReference>
<comment type="caution">
    <text evidence="4">The sequence shown here is derived from an EMBL/GenBank/DDBJ whole genome shotgun (WGS) entry which is preliminary data.</text>
</comment>
<dbReference type="Gene3D" id="3.40.50.10090">
    <property type="match status" value="2"/>
</dbReference>
<dbReference type="InterPro" id="IPR001867">
    <property type="entry name" value="OmpR/PhoB-type_DNA-bd"/>
</dbReference>
<dbReference type="InterPro" id="IPR036108">
    <property type="entry name" value="4pyrrol_syn_uPrphyn_synt_sf"/>
</dbReference>
<organism evidence="4 5">
    <name type="scientific">Populibacterium corticicola</name>
    <dbReference type="NCBI Taxonomy" id="1812826"/>
    <lineage>
        <taxon>Bacteria</taxon>
        <taxon>Bacillati</taxon>
        <taxon>Actinomycetota</taxon>
        <taxon>Actinomycetes</taxon>
        <taxon>Micrococcales</taxon>
        <taxon>Jonesiaceae</taxon>
        <taxon>Populibacterium</taxon>
    </lineage>
</organism>
<dbReference type="EC" id="4.2.1.75" evidence="4"/>
<dbReference type="CDD" id="cd00383">
    <property type="entry name" value="trans_reg_C"/>
    <property type="match status" value="1"/>
</dbReference>
<evidence type="ECO:0000313" key="5">
    <source>
        <dbReference type="Proteomes" id="UP001597391"/>
    </source>
</evidence>
<sequence>MTETAVSTFEESNSLEGYRIGVTSHRRAQDLIDALKRRGASVFHAPVLKIAPIAQDDELRRETQAVIESSPDIVVVTTAYGMRRWIEAADATGLDAGLTAALNDTDIYVRGPKARGAVRAAGFDDVGSSPDERTVTLVEQIVSQGVTGKTVAVQMHGQTDVAALNLLEDAGARVISVSPYRWVTPAESRDSVARLIDLMCGGGLDAVTFTAAPAVDALLSFAERQGRIDEVVEVMRRDLVAAAVGPVTAQPLIDVGVEPIMPSRYRLGALVRELVLHANSYDTLRINTQFGQCLMRGNKVSLGGRNVELTVTQAMIFRALAKANGTVLSRAALSALLSDSNQDHALDMTVSRLRQVLPEPRLVSTVVKRGYRLLV</sequence>
<dbReference type="InterPro" id="IPR003754">
    <property type="entry name" value="4pyrrol_synth_uPrphyn_synth"/>
</dbReference>